<gene>
    <name evidence="2" type="ORF">P0Y55_16185</name>
</gene>
<protein>
    <recommendedName>
        <fullName evidence="4">VCBS repeat-containing protein</fullName>
    </recommendedName>
</protein>
<evidence type="ECO:0000313" key="3">
    <source>
        <dbReference type="Proteomes" id="UP001178662"/>
    </source>
</evidence>
<evidence type="ECO:0008006" key="4">
    <source>
        <dbReference type="Google" id="ProtNLM"/>
    </source>
</evidence>
<dbReference type="SUPFAM" id="SSF69318">
    <property type="entry name" value="Integrin alpha N-terminal domain"/>
    <property type="match status" value="1"/>
</dbReference>
<organism evidence="2 3">
    <name type="scientific">Candidatus Cohnella colombiensis</name>
    <dbReference type="NCBI Taxonomy" id="3121368"/>
    <lineage>
        <taxon>Bacteria</taxon>
        <taxon>Bacillati</taxon>
        <taxon>Bacillota</taxon>
        <taxon>Bacilli</taxon>
        <taxon>Bacillales</taxon>
        <taxon>Paenibacillaceae</taxon>
        <taxon>Cohnella</taxon>
    </lineage>
</organism>
<feature type="signal peptide" evidence="1">
    <location>
        <begin position="1"/>
        <end position="22"/>
    </location>
</feature>
<dbReference type="EMBL" id="CP119317">
    <property type="protein sequence ID" value="WEK54080.1"/>
    <property type="molecule type" value="Genomic_DNA"/>
</dbReference>
<evidence type="ECO:0000313" key="2">
    <source>
        <dbReference type="EMBL" id="WEK54080.1"/>
    </source>
</evidence>
<evidence type="ECO:0000256" key="1">
    <source>
        <dbReference type="SAM" id="SignalP"/>
    </source>
</evidence>
<proteinExistence type="predicted"/>
<keyword evidence="3" id="KW-1185">Reference proteome</keyword>
<reference evidence="2" key="1">
    <citation type="submission" date="2023-03" db="EMBL/GenBank/DDBJ databases">
        <title>Andean soil-derived lignocellulolytic bacterial consortium as a source of novel taxa and putative plastic-active enzymes.</title>
        <authorList>
            <person name="Diaz-Garcia L."/>
            <person name="Chuvochina M."/>
            <person name="Feuerriegel G."/>
            <person name="Bunk B."/>
            <person name="Sproer C."/>
            <person name="Streit W.R."/>
            <person name="Rodriguez L.M."/>
            <person name="Overmann J."/>
            <person name="Jimenez D.J."/>
        </authorList>
    </citation>
    <scope>NUCLEOTIDE SEQUENCE</scope>
    <source>
        <strain evidence="2">MAG 2441</strain>
    </source>
</reference>
<accession>A0AA95F3F9</accession>
<sequence length="420" mass="48123">MMKWFLCIMLGVLVGTTGVAPLAVGKETSSVETVDLTTWNHPVNKVFEAYKVKVTRLELAQKRTYPIFYVVFPYEIKEENEGSFNALIEQIAQENGYWNYELVDSEHSVVVKVLSDRKKREVTRVLINGSETFFDKAFEESLSKIKSKDQLNALAKGDLNGDKQIEYIVSRENPYGEDILLYVVQWDGKKFVNRGKLRDQIGIVHNLDHVEIAKLDNTKNKYIVVYVNVGMGGYGFSLFRWQSGHSEHLLTNAPMATGRGNRYLEDIDHDGIADSVSEYSYGDTQGHTIYSYHRFDQQQAVKYKVKYENETGKFVHPNTPEGVITNYIEDFYWRNALSGEMKKLVTSSDVLKFKVTDHIYLGMMEYGGLMLEFTTKSNKNGVQVIECKDSYDMEASSKPLQFTMIKQNGLWKINKIEVKG</sequence>
<dbReference type="Proteomes" id="UP001178662">
    <property type="component" value="Chromosome"/>
</dbReference>
<keyword evidence="1" id="KW-0732">Signal</keyword>
<feature type="chain" id="PRO_5041703226" description="VCBS repeat-containing protein" evidence="1">
    <location>
        <begin position="23"/>
        <end position="420"/>
    </location>
</feature>
<name>A0AA95F3F9_9BACL</name>
<dbReference type="InterPro" id="IPR028994">
    <property type="entry name" value="Integrin_alpha_N"/>
</dbReference>
<dbReference type="AlphaFoldDB" id="A0AA95F3F9"/>